<dbReference type="Proteomes" id="UP000612899">
    <property type="component" value="Unassembled WGS sequence"/>
</dbReference>
<dbReference type="InterPro" id="IPR000182">
    <property type="entry name" value="GNAT_dom"/>
</dbReference>
<dbReference type="RefSeq" id="WP_203912624.1">
    <property type="nucleotide sequence ID" value="NZ_BONY01000057.1"/>
</dbReference>
<name>A0A8J3QDQ4_9ACTN</name>
<evidence type="ECO:0000313" key="3">
    <source>
        <dbReference type="Proteomes" id="UP000612899"/>
    </source>
</evidence>
<dbReference type="Gene3D" id="3.40.630.30">
    <property type="match status" value="1"/>
</dbReference>
<feature type="domain" description="N-acetyltransferase" evidence="1">
    <location>
        <begin position="3"/>
        <end position="156"/>
    </location>
</feature>
<dbReference type="Pfam" id="PF13302">
    <property type="entry name" value="Acetyltransf_3"/>
    <property type="match status" value="1"/>
</dbReference>
<dbReference type="AlphaFoldDB" id="A0A8J3QDQ4"/>
<proteinExistence type="predicted"/>
<comment type="caution">
    <text evidence="2">The sequence shown here is derived from an EMBL/GenBank/DDBJ whole genome shotgun (WGS) entry which is preliminary data.</text>
</comment>
<evidence type="ECO:0000313" key="2">
    <source>
        <dbReference type="EMBL" id="GIH08879.1"/>
    </source>
</evidence>
<evidence type="ECO:0000259" key="1">
    <source>
        <dbReference type="PROSITE" id="PS51186"/>
    </source>
</evidence>
<dbReference type="InterPro" id="IPR051531">
    <property type="entry name" value="N-acetyltransferase"/>
</dbReference>
<dbReference type="PANTHER" id="PTHR43792">
    <property type="entry name" value="GNAT FAMILY, PUTATIVE (AFU_ORTHOLOGUE AFUA_3G00765)-RELATED-RELATED"/>
    <property type="match status" value="1"/>
</dbReference>
<dbReference type="PANTHER" id="PTHR43792:SF1">
    <property type="entry name" value="N-ACETYLTRANSFERASE DOMAIN-CONTAINING PROTEIN"/>
    <property type="match status" value="1"/>
</dbReference>
<reference evidence="2" key="1">
    <citation type="submission" date="2021-01" db="EMBL/GenBank/DDBJ databases">
        <title>Whole genome shotgun sequence of Rhizocola hellebori NBRC 109834.</title>
        <authorList>
            <person name="Komaki H."/>
            <person name="Tamura T."/>
        </authorList>
    </citation>
    <scope>NUCLEOTIDE SEQUENCE</scope>
    <source>
        <strain evidence="2">NBRC 109834</strain>
    </source>
</reference>
<dbReference type="SUPFAM" id="SSF55729">
    <property type="entry name" value="Acyl-CoA N-acyltransferases (Nat)"/>
    <property type="match status" value="1"/>
</dbReference>
<keyword evidence="3" id="KW-1185">Reference proteome</keyword>
<organism evidence="2 3">
    <name type="scientific">Rhizocola hellebori</name>
    <dbReference type="NCBI Taxonomy" id="1392758"/>
    <lineage>
        <taxon>Bacteria</taxon>
        <taxon>Bacillati</taxon>
        <taxon>Actinomycetota</taxon>
        <taxon>Actinomycetes</taxon>
        <taxon>Micromonosporales</taxon>
        <taxon>Micromonosporaceae</taxon>
        <taxon>Rhizocola</taxon>
    </lineage>
</organism>
<dbReference type="PROSITE" id="PS51186">
    <property type="entry name" value="GNAT"/>
    <property type="match status" value="1"/>
</dbReference>
<sequence length="161" mass="18422">MDLQLRRLSEIDSAEIIELMNDRLVRRHMPLAEGDFGAAECAAFVTGKEALWRDHGYGPWAFLVDGEFAGWGGLQPERDGDVDLAMVLHQRFWGHGRQIFDRILDYAFDTCGFDSVIVLLPPTRGGAHAVVRLGFRHDGETNIWNRRFVRYRLHADARLRS</sequence>
<dbReference type="GO" id="GO:0016747">
    <property type="term" value="F:acyltransferase activity, transferring groups other than amino-acyl groups"/>
    <property type="evidence" value="ECO:0007669"/>
    <property type="project" value="InterPro"/>
</dbReference>
<gene>
    <name evidence="2" type="ORF">Rhe02_69460</name>
</gene>
<accession>A0A8J3QDQ4</accession>
<dbReference type="EMBL" id="BONY01000057">
    <property type="protein sequence ID" value="GIH08879.1"/>
    <property type="molecule type" value="Genomic_DNA"/>
</dbReference>
<dbReference type="InterPro" id="IPR016181">
    <property type="entry name" value="Acyl_CoA_acyltransferase"/>
</dbReference>
<protein>
    <recommendedName>
        <fullName evidence="1">N-acetyltransferase domain-containing protein</fullName>
    </recommendedName>
</protein>